<sequence length="51" mass="5453">MGFSFLHVDSTLIVEVCLVSVTSQATLLQIAILLDHKPSSLVHLTQGCCAI</sequence>
<proteinExistence type="predicted"/>
<evidence type="ECO:0000313" key="1">
    <source>
        <dbReference type="EMBL" id="MBX57667.1"/>
    </source>
</evidence>
<reference evidence="1" key="1">
    <citation type="submission" date="2018-02" db="EMBL/GenBank/DDBJ databases">
        <title>Rhizophora mucronata_Transcriptome.</title>
        <authorList>
            <person name="Meera S.P."/>
            <person name="Sreeshan A."/>
            <person name="Augustine A."/>
        </authorList>
    </citation>
    <scope>NUCLEOTIDE SEQUENCE</scope>
    <source>
        <tissue evidence="1">Leaf</tissue>
    </source>
</reference>
<dbReference type="AlphaFoldDB" id="A0A2P2PSF1"/>
<protein>
    <submittedName>
        <fullName evidence="1">Uncharacterized protein</fullName>
    </submittedName>
</protein>
<accession>A0A2P2PSF1</accession>
<name>A0A2P2PSF1_RHIMU</name>
<organism evidence="1">
    <name type="scientific">Rhizophora mucronata</name>
    <name type="common">Asiatic mangrove</name>
    <dbReference type="NCBI Taxonomy" id="61149"/>
    <lineage>
        <taxon>Eukaryota</taxon>
        <taxon>Viridiplantae</taxon>
        <taxon>Streptophyta</taxon>
        <taxon>Embryophyta</taxon>
        <taxon>Tracheophyta</taxon>
        <taxon>Spermatophyta</taxon>
        <taxon>Magnoliopsida</taxon>
        <taxon>eudicotyledons</taxon>
        <taxon>Gunneridae</taxon>
        <taxon>Pentapetalae</taxon>
        <taxon>rosids</taxon>
        <taxon>fabids</taxon>
        <taxon>Malpighiales</taxon>
        <taxon>Rhizophoraceae</taxon>
        <taxon>Rhizophora</taxon>
    </lineage>
</organism>
<dbReference type="EMBL" id="GGEC01077183">
    <property type="protein sequence ID" value="MBX57667.1"/>
    <property type="molecule type" value="Transcribed_RNA"/>
</dbReference>